<feature type="region of interest" description="Disordered" evidence="1">
    <location>
        <begin position="1"/>
        <end position="26"/>
    </location>
</feature>
<evidence type="ECO:0000259" key="3">
    <source>
        <dbReference type="Pfam" id="PF14340"/>
    </source>
</evidence>
<feature type="transmembrane region" description="Helical" evidence="2">
    <location>
        <begin position="132"/>
        <end position="159"/>
    </location>
</feature>
<reference evidence="4 5" key="1">
    <citation type="submission" date="2017-11" db="EMBL/GenBank/DDBJ databases">
        <title>Genomic Encyclopedia of Archaeal and Bacterial Type Strains, Phase II (KMG-II): From Individual Species to Whole Genera.</title>
        <authorList>
            <person name="Goeker M."/>
        </authorList>
    </citation>
    <scope>NUCLEOTIDE SEQUENCE [LARGE SCALE GENOMIC DNA]</scope>
    <source>
        <strain evidence="4 5">DSM 27763</strain>
    </source>
</reference>
<dbReference type="AlphaFoldDB" id="A0A2M9BGS6"/>
<keyword evidence="2" id="KW-0812">Transmembrane</keyword>
<dbReference type="InterPro" id="IPR025508">
    <property type="entry name" value="DUF4395"/>
</dbReference>
<dbReference type="OrthoDB" id="345402at2"/>
<proteinExistence type="predicted"/>
<comment type="caution">
    <text evidence="4">The sequence shown here is derived from an EMBL/GenBank/DDBJ whole genome shotgun (WGS) entry which is preliminary data.</text>
</comment>
<protein>
    <submittedName>
        <fullName evidence="4">Uncharacterized protein DUF4395</fullName>
    </submittedName>
</protein>
<keyword evidence="2" id="KW-1133">Transmembrane helix</keyword>
<feature type="transmembrane region" description="Helical" evidence="2">
    <location>
        <begin position="106"/>
        <end position="126"/>
    </location>
</feature>
<organism evidence="4 5">
    <name type="scientific">Mumia flava</name>
    <dbReference type="NCBI Taxonomy" id="1348852"/>
    <lineage>
        <taxon>Bacteria</taxon>
        <taxon>Bacillati</taxon>
        <taxon>Actinomycetota</taxon>
        <taxon>Actinomycetes</taxon>
        <taxon>Propionibacteriales</taxon>
        <taxon>Nocardioidaceae</taxon>
        <taxon>Mumia</taxon>
    </lineage>
</organism>
<feature type="transmembrane region" description="Helical" evidence="2">
    <location>
        <begin position="35"/>
        <end position="51"/>
    </location>
</feature>
<name>A0A2M9BGS6_9ACTN</name>
<dbReference type="EMBL" id="PGEZ01000001">
    <property type="protein sequence ID" value="PJJ57141.1"/>
    <property type="molecule type" value="Genomic_DNA"/>
</dbReference>
<evidence type="ECO:0000313" key="4">
    <source>
        <dbReference type="EMBL" id="PJJ57141.1"/>
    </source>
</evidence>
<dbReference type="Pfam" id="PF14340">
    <property type="entry name" value="DUF4395"/>
    <property type="match status" value="1"/>
</dbReference>
<evidence type="ECO:0000256" key="2">
    <source>
        <dbReference type="SAM" id="Phobius"/>
    </source>
</evidence>
<evidence type="ECO:0000313" key="5">
    <source>
        <dbReference type="Proteomes" id="UP000230842"/>
    </source>
</evidence>
<accession>A0A2M9BGS6</accession>
<feature type="domain" description="DUF4395" evidence="3">
    <location>
        <begin position="28"/>
        <end position="161"/>
    </location>
</feature>
<keyword evidence="5" id="KW-1185">Reference proteome</keyword>
<dbReference type="RefSeq" id="WP_100414579.1">
    <property type="nucleotide sequence ID" value="NZ_PGEZ01000001.1"/>
</dbReference>
<dbReference type="Proteomes" id="UP000230842">
    <property type="component" value="Unassembled WGS sequence"/>
</dbReference>
<sequence>MSNPSAPADLRSPEREPGQSAPSGQLLVDPRGQRLAAVITSVVLAAALVLLESRAGIALVAFQAAVFLLGATLGPSRTPYGWLYARLVRPRLGAARELEDARGPRFAQGVGATFAVIALGGLLVGASGVAAVAVGFALAAALLNASVGFCLGCELYLILRRIAPAQT</sequence>
<keyword evidence="2" id="KW-0472">Membrane</keyword>
<gene>
    <name evidence="4" type="ORF">CLV56_1362</name>
</gene>
<evidence type="ECO:0000256" key="1">
    <source>
        <dbReference type="SAM" id="MobiDB-lite"/>
    </source>
</evidence>